<keyword evidence="11 15" id="KW-0057">Aromatic amino acid biosynthesis</keyword>
<comment type="cofactor">
    <cofactor evidence="1 15">
        <name>Mg(2+)</name>
        <dbReference type="ChEBI" id="CHEBI:18420"/>
    </cofactor>
</comment>
<dbReference type="Gene3D" id="3.60.120.10">
    <property type="entry name" value="Anthranilate synthase"/>
    <property type="match status" value="1"/>
</dbReference>
<evidence type="ECO:0000256" key="10">
    <source>
        <dbReference type="ARBA" id="ARBA00022842"/>
    </source>
</evidence>
<dbReference type="PANTHER" id="PTHR11236">
    <property type="entry name" value="AMINOBENZOATE/ANTHRANILATE SYNTHASE"/>
    <property type="match status" value="1"/>
</dbReference>
<evidence type="ECO:0000256" key="8">
    <source>
        <dbReference type="ARBA" id="ARBA00022723"/>
    </source>
</evidence>
<feature type="compositionally biased region" description="Basic residues" evidence="16">
    <location>
        <begin position="33"/>
        <end position="70"/>
    </location>
</feature>
<accession>A0ABX0GR48</accession>
<dbReference type="InterPro" id="IPR015890">
    <property type="entry name" value="Chorismate_C"/>
</dbReference>
<gene>
    <name evidence="15" type="primary">trpE</name>
    <name evidence="19" type="ORF">G9H71_00405</name>
</gene>
<keyword evidence="12 15" id="KW-0456">Lyase</keyword>
<evidence type="ECO:0000256" key="2">
    <source>
        <dbReference type="ARBA" id="ARBA00004873"/>
    </source>
</evidence>
<dbReference type="PANTHER" id="PTHR11236:SF46">
    <property type="entry name" value="ANTHRANILATE SYNTHASE COMPONENT 1"/>
    <property type="match status" value="1"/>
</dbReference>
<evidence type="ECO:0000259" key="17">
    <source>
        <dbReference type="Pfam" id="PF00425"/>
    </source>
</evidence>
<evidence type="ECO:0000256" key="12">
    <source>
        <dbReference type="ARBA" id="ARBA00023239"/>
    </source>
</evidence>
<evidence type="ECO:0000256" key="14">
    <source>
        <dbReference type="ARBA" id="ARBA00047683"/>
    </source>
</evidence>
<keyword evidence="7 15" id="KW-0028">Amino-acid biosynthesis</keyword>
<evidence type="ECO:0000313" key="20">
    <source>
        <dbReference type="Proteomes" id="UP000800981"/>
    </source>
</evidence>
<evidence type="ECO:0000313" key="19">
    <source>
        <dbReference type="EMBL" id="NHC12241.1"/>
    </source>
</evidence>
<dbReference type="InterPro" id="IPR005256">
    <property type="entry name" value="Anth_synth_I_PabB"/>
</dbReference>
<dbReference type="GO" id="GO:0004049">
    <property type="term" value="F:anthranilate synthase activity"/>
    <property type="evidence" value="ECO:0007669"/>
    <property type="project" value="UniProtKB-EC"/>
</dbReference>
<sequence length="695" mass="74195">MRGPVARGEAGWSRARNTRRRPRARRPDAGRPRAQRPRALRPGRLQRARPRRRRAPQARRGRPRRRRRPAVGHLRGADGRLDGRRGAAPHADDRARDVLEPQPAGVLGEGRHLGPRPARQERAPRLRRRRAARLGGPGGGGLPHRRSHLLRRGRALGRRRVTAVADAAAGTGRPAGPAGRVAGTAAPTIEEFRRLAVERRVIPVTRRLLADGETPVGLYRKLAGERPGTFLLESAEHGGVWSRYSIVGARSAATLTESDGQAVWLGTPPVGLPSGGDPLDAVRATLEALHTSRLPGLPPLTGGLVGYIGYDAVRRLERLPVLAEDDLRLPELGLLLATDLAVLDHVDGTVLLVANAINWDDSPERVDEAYADALSRLERMTGELGQAAPATVATLDAAVDPAYTGRTDRADYLASVETAKEAIRAGEAFQIVVGQRFELETQASALDVYRVLRLTNPSPYMYLLRMPQGFDIVGSSPEALVKVTEGRAMLHPIAGTRPRGGTPEEDAALAQELLADPKERAEHLMLVDLGRNDVGRVSTAGSVEVVDFMSIERYSHVMHIVSTVVGTLAPGRTAFDAVAACFPAGTLSGAPKPRAMEIIEELEPTRRGTYGGIVGYLDFAGDADTAIAIRTAVLREGRAYVQAGAGIVADSDPVAEDAECRHKAAAVLRAVATAGTLRAAGPLAPSLGGRAAGPA</sequence>
<dbReference type="Proteomes" id="UP000800981">
    <property type="component" value="Unassembled WGS sequence"/>
</dbReference>
<evidence type="ECO:0000259" key="18">
    <source>
        <dbReference type="Pfam" id="PF04715"/>
    </source>
</evidence>
<feature type="domain" description="Chorismate-utilising enzyme C-terminal" evidence="17">
    <location>
        <begin position="409"/>
        <end position="663"/>
    </location>
</feature>
<name>A0ABX0GR48_9ACTN</name>
<evidence type="ECO:0000256" key="15">
    <source>
        <dbReference type="RuleBase" id="RU364045"/>
    </source>
</evidence>
<evidence type="ECO:0000256" key="13">
    <source>
        <dbReference type="ARBA" id="ARBA00025634"/>
    </source>
</evidence>
<comment type="catalytic activity">
    <reaction evidence="14 15">
        <text>chorismate + L-glutamine = anthranilate + pyruvate + L-glutamate + H(+)</text>
        <dbReference type="Rhea" id="RHEA:21732"/>
        <dbReference type="ChEBI" id="CHEBI:15361"/>
        <dbReference type="ChEBI" id="CHEBI:15378"/>
        <dbReference type="ChEBI" id="CHEBI:16567"/>
        <dbReference type="ChEBI" id="CHEBI:29748"/>
        <dbReference type="ChEBI" id="CHEBI:29985"/>
        <dbReference type="ChEBI" id="CHEBI:58359"/>
        <dbReference type="EC" id="4.1.3.27"/>
    </reaction>
</comment>
<evidence type="ECO:0000256" key="6">
    <source>
        <dbReference type="ARBA" id="ARBA00020653"/>
    </source>
</evidence>
<comment type="subunit">
    <text evidence="4 15">Heterotetramer consisting of two non-identical subunits: a beta subunit (TrpG) and a large alpha subunit (TrpE).</text>
</comment>
<dbReference type="Pfam" id="PF04715">
    <property type="entry name" value="Anth_synt_I_N"/>
    <property type="match status" value="1"/>
</dbReference>
<keyword evidence="10 15" id="KW-0460">Magnesium</keyword>
<keyword evidence="8 15" id="KW-0479">Metal-binding</keyword>
<proteinExistence type="inferred from homology"/>
<reference evidence="19 20" key="1">
    <citation type="submission" date="2020-03" db="EMBL/GenBank/DDBJ databases">
        <title>Two novel Motilibacter sp.</title>
        <authorList>
            <person name="Liu S."/>
        </authorList>
    </citation>
    <scope>NUCLEOTIDE SEQUENCE [LARGE SCALE GENOMIC DNA]</scope>
    <source>
        <strain evidence="19 20">E257</strain>
    </source>
</reference>
<dbReference type="SUPFAM" id="SSF56322">
    <property type="entry name" value="ADC synthase"/>
    <property type="match status" value="1"/>
</dbReference>
<evidence type="ECO:0000256" key="3">
    <source>
        <dbReference type="ARBA" id="ARBA00009562"/>
    </source>
</evidence>
<evidence type="ECO:0000256" key="7">
    <source>
        <dbReference type="ARBA" id="ARBA00022605"/>
    </source>
</evidence>
<feature type="region of interest" description="Disordered" evidence="16">
    <location>
        <begin position="1"/>
        <end position="146"/>
    </location>
</feature>
<organism evidence="19 20">
    <name type="scientific">Motilibacter deserti</name>
    <dbReference type="NCBI Taxonomy" id="2714956"/>
    <lineage>
        <taxon>Bacteria</taxon>
        <taxon>Bacillati</taxon>
        <taxon>Actinomycetota</taxon>
        <taxon>Actinomycetes</taxon>
        <taxon>Motilibacterales</taxon>
        <taxon>Motilibacteraceae</taxon>
        <taxon>Motilibacter</taxon>
    </lineage>
</organism>
<dbReference type="EC" id="4.1.3.27" evidence="5 15"/>
<keyword evidence="9 15" id="KW-0822">Tryptophan biosynthesis</keyword>
<dbReference type="Pfam" id="PF00425">
    <property type="entry name" value="Chorismate_bind"/>
    <property type="match status" value="1"/>
</dbReference>
<evidence type="ECO:0000256" key="1">
    <source>
        <dbReference type="ARBA" id="ARBA00001946"/>
    </source>
</evidence>
<dbReference type="EMBL" id="JAANNP010000001">
    <property type="protein sequence ID" value="NHC12241.1"/>
    <property type="molecule type" value="Genomic_DNA"/>
</dbReference>
<evidence type="ECO:0000256" key="11">
    <source>
        <dbReference type="ARBA" id="ARBA00023141"/>
    </source>
</evidence>
<comment type="pathway">
    <text evidence="2 15">Amino-acid biosynthesis; L-tryptophan biosynthesis; L-tryptophan from chorismate: step 1/5.</text>
</comment>
<evidence type="ECO:0000256" key="9">
    <source>
        <dbReference type="ARBA" id="ARBA00022822"/>
    </source>
</evidence>
<dbReference type="InterPro" id="IPR006805">
    <property type="entry name" value="Anth_synth_I_N"/>
</dbReference>
<evidence type="ECO:0000256" key="16">
    <source>
        <dbReference type="SAM" id="MobiDB-lite"/>
    </source>
</evidence>
<evidence type="ECO:0000256" key="5">
    <source>
        <dbReference type="ARBA" id="ARBA00012266"/>
    </source>
</evidence>
<dbReference type="NCBIfam" id="TIGR00564">
    <property type="entry name" value="trpE_most"/>
    <property type="match status" value="1"/>
</dbReference>
<feature type="domain" description="Anthranilate synthase component I N-terminal" evidence="18">
    <location>
        <begin position="212"/>
        <end position="351"/>
    </location>
</feature>
<comment type="caution">
    <text evidence="19">The sequence shown here is derived from an EMBL/GenBank/DDBJ whole genome shotgun (WGS) entry which is preliminary data.</text>
</comment>
<feature type="compositionally biased region" description="Basic and acidic residues" evidence="16">
    <location>
        <begin position="75"/>
        <end position="99"/>
    </location>
</feature>
<evidence type="ECO:0000256" key="4">
    <source>
        <dbReference type="ARBA" id="ARBA00011575"/>
    </source>
</evidence>
<protein>
    <recommendedName>
        <fullName evidence="6 15">Anthranilate synthase component 1</fullName>
        <ecNumber evidence="5 15">4.1.3.27</ecNumber>
    </recommendedName>
</protein>
<dbReference type="InterPro" id="IPR005801">
    <property type="entry name" value="ADC_synthase"/>
</dbReference>
<comment type="function">
    <text evidence="13 15">Part of a heterotetrameric complex that catalyzes the two-step biosynthesis of anthranilate, an intermediate in the biosynthesis of L-tryptophan. In the first step, the glutamine-binding beta subunit (TrpG) of anthranilate synthase (AS) provides the glutamine amidotransferase activity which generates ammonia as a substrate that, along with chorismate, is used in the second step, catalyzed by the large alpha subunit of AS (TrpE) to produce anthranilate. In the absence of TrpG, TrpE can synthesize anthranilate directly from chorismate and high concentrations of ammonia.</text>
</comment>
<keyword evidence="20" id="KW-1185">Reference proteome</keyword>
<comment type="similarity">
    <text evidence="3 15">Belongs to the anthranilate synthase component I family.</text>
</comment>
<dbReference type="PRINTS" id="PR00095">
    <property type="entry name" value="ANTSNTHASEI"/>
</dbReference>
<dbReference type="NCBIfam" id="NF010086">
    <property type="entry name" value="PRK13571.1"/>
    <property type="match status" value="1"/>
</dbReference>
<dbReference type="InterPro" id="IPR019999">
    <property type="entry name" value="Anth_synth_I-like"/>
</dbReference>